<dbReference type="Proteomes" id="UP000654075">
    <property type="component" value="Unassembled WGS sequence"/>
</dbReference>
<evidence type="ECO:0000313" key="4">
    <source>
        <dbReference type="EMBL" id="CAE8743548.1"/>
    </source>
</evidence>
<name>A0A813M0V6_POLGL</name>
<proteinExistence type="predicted"/>
<comment type="caution">
    <text evidence="4">The sequence shown here is derived from an EMBL/GenBank/DDBJ whole genome shotgun (WGS) entry which is preliminary data.</text>
</comment>
<dbReference type="Pfam" id="PF01575">
    <property type="entry name" value="MaoC_dehydratas"/>
    <property type="match status" value="1"/>
</dbReference>
<sequence>MAGLLDTSEYTSRPFVSMPVEYNARDLIIYALGIGSSDPRYVYENHPEFAAFPTYPIVLTFKGEGCSTLPFPSPIMLAYGMPPLENITVGLDAEKLIEKVAELPKDGAKLRLVGRLAGVHQKGKGALVERLFELVDDTGKIYYRMIDAGFLVGATGFKDSGETYSKAVKPPAAAPAHIVETKTDKDIANLYRLSGDYNPLHIDPDFAKLSGFEQPILHGNCTLGHATRALLDAVAGGDQKRFKSVQLRYAGLVIPGQTLVTEIWQVSPTEYIFQVKVKETGKFCVSNGHFLLTPQGRL</sequence>
<dbReference type="InterPro" id="IPR029069">
    <property type="entry name" value="HotDog_dom_sf"/>
</dbReference>
<dbReference type="GO" id="GO:0006635">
    <property type="term" value="P:fatty acid beta-oxidation"/>
    <property type="evidence" value="ECO:0007669"/>
    <property type="project" value="TreeGrafter"/>
</dbReference>
<dbReference type="PANTHER" id="PTHR13078">
    <property type="entry name" value="PEROXISOMAL MULTIFUNCTIONAL ENZYME TYPE 2-RELATED"/>
    <property type="match status" value="1"/>
</dbReference>
<dbReference type="GO" id="GO:0003857">
    <property type="term" value="F:(3S)-3-hydroxyacyl-CoA dehydrogenase (NAD+) activity"/>
    <property type="evidence" value="ECO:0007669"/>
    <property type="project" value="TreeGrafter"/>
</dbReference>
<dbReference type="InterPro" id="IPR002539">
    <property type="entry name" value="MaoC-like_dom"/>
</dbReference>
<dbReference type="Pfam" id="PF22622">
    <property type="entry name" value="MFE-2_hydrat-2_N"/>
    <property type="match status" value="1"/>
</dbReference>
<feature type="domain" description="MaoC-like" evidence="1">
    <location>
        <begin position="170"/>
        <end position="282"/>
    </location>
</feature>
<dbReference type="GO" id="GO:0005777">
    <property type="term" value="C:peroxisome"/>
    <property type="evidence" value="ECO:0007669"/>
    <property type="project" value="TreeGrafter"/>
</dbReference>
<organism evidence="4 5">
    <name type="scientific">Polarella glacialis</name>
    <name type="common">Dinoflagellate</name>
    <dbReference type="NCBI Taxonomy" id="89957"/>
    <lineage>
        <taxon>Eukaryota</taxon>
        <taxon>Sar</taxon>
        <taxon>Alveolata</taxon>
        <taxon>Dinophyceae</taxon>
        <taxon>Suessiales</taxon>
        <taxon>Suessiaceae</taxon>
        <taxon>Polarella</taxon>
    </lineage>
</organism>
<dbReference type="AlphaFoldDB" id="A0A813M0V6"/>
<dbReference type="PANTHER" id="PTHR13078:SF57">
    <property type="entry name" value="DEHYDRATASE, PUTATIVE (AFU_ORTHOLOGUE AFUA_5G00640)-RELATED"/>
    <property type="match status" value="1"/>
</dbReference>
<reference evidence="4" key="1">
    <citation type="submission" date="2021-02" db="EMBL/GenBank/DDBJ databases">
        <authorList>
            <person name="Dougan E. K."/>
            <person name="Rhodes N."/>
            <person name="Thang M."/>
            <person name="Chan C."/>
        </authorList>
    </citation>
    <scope>NUCLEOTIDE SEQUENCE</scope>
</reference>
<dbReference type="GO" id="GO:0044594">
    <property type="term" value="F:17-beta-hydroxysteroid dehydrogenase (NAD+) activity"/>
    <property type="evidence" value="ECO:0007669"/>
    <property type="project" value="TreeGrafter"/>
</dbReference>
<gene>
    <name evidence="3" type="ORF">PGLA1383_LOCUS3931</name>
    <name evidence="4" type="ORF">PGLA2088_LOCUS51448</name>
</gene>
<dbReference type="Proteomes" id="UP000626109">
    <property type="component" value="Unassembled WGS sequence"/>
</dbReference>
<evidence type="ECO:0000259" key="1">
    <source>
        <dbReference type="Pfam" id="PF01575"/>
    </source>
</evidence>
<evidence type="ECO:0000313" key="3">
    <source>
        <dbReference type="EMBL" id="CAE8585011.1"/>
    </source>
</evidence>
<evidence type="ECO:0008006" key="7">
    <source>
        <dbReference type="Google" id="ProtNLM"/>
    </source>
</evidence>
<dbReference type="EMBL" id="CAJNNV010001417">
    <property type="protein sequence ID" value="CAE8585011.1"/>
    <property type="molecule type" value="Genomic_DNA"/>
</dbReference>
<dbReference type="GO" id="GO:0004300">
    <property type="term" value="F:enoyl-CoA hydratase activity"/>
    <property type="evidence" value="ECO:0007669"/>
    <property type="project" value="TreeGrafter"/>
</dbReference>
<feature type="domain" description="Peroxisomal multifunctional enzyme type 2-like N-terminal" evidence="2">
    <location>
        <begin position="21"/>
        <end position="151"/>
    </location>
</feature>
<dbReference type="InterPro" id="IPR054357">
    <property type="entry name" value="MFE-2_N"/>
</dbReference>
<dbReference type="OrthoDB" id="60204at2759"/>
<keyword evidence="6" id="KW-1185">Reference proteome</keyword>
<evidence type="ECO:0000259" key="2">
    <source>
        <dbReference type="Pfam" id="PF22622"/>
    </source>
</evidence>
<accession>A0A813M0V6</accession>
<evidence type="ECO:0000313" key="6">
    <source>
        <dbReference type="Proteomes" id="UP000654075"/>
    </source>
</evidence>
<dbReference type="Gene3D" id="3.10.129.10">
    <property type="entry name" value="Hotdog Thioesterase"/>
    <property type="match status" value="2"/>
</dbReference>
<dbReference type="SUPFAM" id="SSF54637">
    <property type="entry name" value="Thioesterase/thiol ester dehydrase-isomerase"/>
    <property type="match status" value="2"/>
</dbReference>
<dbReference type="CDD" id="cd03448">
    <property type="entry name" value="HDE_HSD"/>
    <property type="match status" value="1"/>
</dbReference>
<dbReference type="EMBL" id="CAJNNW010037654">
    <property type="protein sequence ID" value="CAE8743548.1"/>
    <property type="molecule type" value="Genomic_DNA"/>
</dbReference>
<dbReference type="OMA" id="FKHTDQE"/>
<evidence type="ECO:0000313" key="5">
    <source>
        <dbReference type="Proteomes" id="UP000626109"/>
    </source>
</evidence>
<protein>
    <recommendedName>
        <fullName evidence="7">MaoC-like domain-containing protein</fullName>
    </recommendedName>
</protein>